<dbReference type="AlphaFoldDB" id="M4ZXT6"/>
<keyword evidence="6" id="KW-1185">Reference proteome</keyword>
<sequence>MTDVSTSETAPPRCKPQHFSSECPSRVLIDQIADKWSMMVLAVLDSGPLRFNAIKKQLEGVTQKALTQCLRRLERNGLVAREVIADSPVAVQYEITPLGRTLQPPFRALYAWTIAKMPEVEQARQAFDQRRAR</sequence>
<protein>
    <submittedName>
        <fullName evidence="5">Putative transcriptional regulator</fullName>
    </submittedName>
</protein>
<dbReference type="PANTHER" id="PTHR33204:SF18">
    <property type="entry name" value="TRANSCRIPTIONAL REGULATORY PROTEIN"/>
    <property type="match status" value="1"/>
</dbReference>
<dbReference type="InterPro" id="IPR036390">
    <property type="entry name" value="WH_DNA-bd_sf"/>
</dbReference>
<evidence type="ECO:0000256" key="1">
    <source>
        <dbReference type="ARBA" id="ARBA00023015"/>
    </source>
</evidence>
<dbReference type="Gene3D" id="1.10.10.10">
    <property type="entry name" value="Winged helix-like DNA-binding domain superfamily/Winged helix DNA-binding domain"/>
    <property type="match status" value="1"/>
</dbReference>
<dbReference type="PATRIC" id="fig|1245469.3.peg.5376"/>
<reference evidence="5 6" key="1">
    <citation type="journal article" date="2013" name="Appl. Environ. Microbiol.">
        <title>Genome analysis suggests that the soil oligotrophic bacterium Agromonas oligotrophica (Bradyrhizobium oligotrophicum) is a nitrogen-fixing symbiont of Aeschynomene indica.</title>
        <authorList>
            <person name="Okubo T."/>
            <person name="Fukushima S."/>
            <person name="Itakura M."/>
            <person name="Oshima K."/>
            <person name="Longtonglang A."/>
            <person name="Teaumroong N."/>
            <person name="Mitsui H."/>
            <person name="Hattori M."/>
            <person name="Hattori R."/>
            <person name="Hattori T."/>
            <person name="Minamisawa K."/>
        </authorList>
    </citation>
    <scope>NUCLEOTIDE SEQUENCE [LARGE SCALE GENOMIC DNA]</scope>
    <source>
        <strain evidence="5 6">S58</strain>
    </source>
</reference>
<accession>M4ZXT6</accession>
<dbReference type="EMBL" id="AP012603">
    <property type="protein sequence ID" value="BAM91230.1"/>
    <property type="molecule type" value="Genomic_DNA"/>
</dbReference>
<dbReference type="Pfam" id="PF01638">
    <property type="entry name" value="HxlR"/>
    <property type="match status" value="1"/>
</dbReference>
<dbReference type="SUPFAM" id="SSF46785">
    <property type="entry name" value="Winged helix' DNA-binding domain"/>
    <property type="match status" value="1"/>
</dbReference>
<dbReference type="GO" id="GO:0003677">
    <property type="term" value="F:DNA binding"/>
    <property type="evidence" value="ECO:0007669"/>
    <property type="project" value="UniProtKB-KW"/>
</dbReference>
<evidence type="ECO:0000256" key="2">
    <source>
        <dbReference type="ARBA" id="ARBA00023125"/>
    </source>
</evidence>
<keyword evidence="3" id="KW-0804">Transcription</keyword>
<dbReference type="Proteomes" id="UP000011841">
    <property type="component" value="Chromosome"/>
</dbReference>
<evidence type="ECO:0000313" key="6">
    <source>
        <dbReference type="Proteomes" id="UP000011841"/>
    </source>
</evidence>
<dbReference type="PROSITE" id="PS51118">
    <property type="entry name" value="HTH_HXLR"/>
    <property type="match status" value="1"/>
</dbReference>
<evidence type="ECO:0000259" key="4">
    <source>
        <dbReference type="PROSITE" id="PS51118"/>
    </source>
</evidence>
<dbReference type="KEGG" id="aol:S58_52510"/>
<name>M4ZXT6_9BRAD</name>
<evidence type="ECO:0000313" key="5">
    <source>
        <dbReference type="EMBL" id="BAM91230.1"/>
    </source>
</evidence>
<keyword evidence="1" id="KW-0805">Transcription regulation</keyword>
<dbReference type="STRING" id="1245469.S58_52510"/>
<dbReference type="HOGENOM" id="CLU_111585_2_3_5"/>
<proteinExistence type="predicted"/>
<feature type="domain" description="HTH hxlR-type" evidence="4">
    <location>
        <begin position="23"/>
        <end position="121"/>
    </location>
</feature>
<evidence type="ECO:0000256" key="3">
    <source>
        <dbReference type="ARBA" id="ARBA00023163"/>
    </source>
</evidence>
<dbReference type="PANTHER" id="PTHR33204">
    <property type="entry name" value="TRANSCRIPTIONAL REGULATOR, MARR FAMILY"/>
    <property type="match status" value="1"/>
</dbReference>
<organism evidence="5 6">
    <name type="scientific">Bradyrhizobium oligotrophicum S58</name>
    <dbReference type="NCBI Taxonomy" id="1245469"/>
    <lineage>
        <taxon>Bacteria</taxon>
        <taxon>Pseudomonadati</taxon>
        <taxon>Pseudomonadota</taxon>
        <taxon>Alphaproteobacteria</taxon>
        <taxon>Hyphomicrobiales</taxon>
        <taxon>Nitrobacteraceae</taxon>
        <taxon>Bradyrhizobium</taxon>
    </lineage>
</organism>
<dbReference type="InterPro" id="IPR036388">
    <property type="entry name" value="WH-like_DNA-bd_sf"/>
</dbReference>
<keyword evidence="2" id="KW-0238">DNA-binding</keyword>
<dbReference type="InterPro" id="IPR002577">
    <property type="entry name" value="HTH_HxlR"/>
</dbReference>
<gene>
    <name evidence="5" type="ORF">S58_52510</name>
</gene>
<dbReference type="eggNOG" id="COG1733">
    <property type="taxonomic scope" value="Bacteria"/>
</dbReference>